<feature type="region of interest" description="Disordered" evidence="6">
    <location>
        <begin position="433"/>
        <end position="504"/>
    </location>
</feature>
<feature type="compositionally biased region" description="Polar residues" evidence="6">
    <location>
        <begin position="436"/>
        <end position="455"/>
    </location>
</feature>
<organism evidence="9 10">
    <name type="scientific">Epicoccum nigrum</name>
    <name type="common">Soil fungus</name>
    <name type="synonym">Epicoccum purpurascens</name>
    <dbReference type="NCBI Taxonomy" id="105696"/>
    <lineage>
        <taxon>Eukaryota</taxon>
        <taxon>Fungi</taxon>
        <taxon>Dikarya</taxon>
        <taxon>Ascomycota</taxon>
        <taxon>Pezizomycotina</taxon>
        <taxon>Dothideomycetes</taxon>
        <taxon>Pleosporomycetidae</taxon>
        <taxon>Pleosporales</taxon>
        <taxon>Pleosporineae</taxon>
        <taxon>Didymellaceae</taxon>
        <taxon>Epicoccum</taxon>
    </lineage>
</organism>
<evidence type="ECO:0000259" key="8">
    <source>
        <dbReference type="Pfam" id="PF20684"/>
    </source>
</evidence>
<feature type="compositionally biased region" description="Basic residues" evidence="6">
    <location>
        <begin position="494"/>
        <end position="504"/>
    </location>
</feature>
<evidence type="ECO:0000256" key="7">
    <source>
        <dbReference type="SAM" id="Phobius"/>
    </source>
</evidence>
<dbReference type="PANTHER" id="PTHR33048:SF129">
    <property type="entry name" value="INTEGRAL MEMBRANE PROTEIN-RELATED"/>
    <property type="match status" value="1"/>
</dbReference>
<protein>
    <recommendedName>
        <fullName evidence="8">Rhodopsin domain-containing protein</fullName>
    </recommendedName>
</protein>
<feature type="transmembrane region" description="Helical" evidence="7">
    <location>
        <begin position="144"/>
        <end position="169"/>
    </location>
</feature>
<accession>A0A1Y2LIW8</accession>
<feature type="domain" description="Rhodopsin" evidence="8">
    <location>
        <begin position="48"/>
        <end position="299"/>
    </location>
</feature>
<name>A0A1Y2LIW8_EPING</name>
<comment type="subcellular location">
    <subcellularLocation>
        <location evidence="1">Membrane</location>
        <topology evidence="1">Multi-pass membrane protein</topology>
    </subcellularLocation>
</comment>
<proteinExistence type="inferred from homology"/>
<sequence length="504" mass="56773">MPGGIHVPLDQFLKWPTPNYINPETRPEVLLYIACICGPITFVMLMTRLWVRIFHQRTAGWDDWLMVAGTIPAIGVTVLFPLITRNGFNRHLWDVDILGEPEKMVVARKYILAIFCTFSASSGLIKISILLFYRRLSARVVSNFFRWTTWIIIGFIASSTIAFTLVPLFGCRPISAFWDQANIIKQVKGYKYSCFNEGADIFAASVVSAVQDLITAVLPTFLYWNLHIPLRQKIALFGIFAIGYGAAVLGALRSYYSYKIYFQTYDVTWYAWDQLLVTLLELHVGCFCANAPTFKVFFRHFFNERLTSSIKRSRSSNQEGTQSSKSSASMLKVKVSGFFTKGVGAHSKDGYISEAHTDITVDAHGGVQVQRDFQVDVVPASPIIPEPEPTQDLRGSVDTTDLICDRYYEDIEMGNFTTRNSQVSGLSLDNDAVLSMPQTPMSPHSMRSSLTSNPPSRSPRAPINPEWPLPTTISEEKIEDDTPVSPLYPTRSLSVKKPHWQTWT</sequence>
<feature type="transmembrane region" description="Helical" evidence="7">
    <location>
        <begin position="29"/>
        <end position="51"/>
    </location>
</feature>
<dbReference type="GO" id="GO:0016020">
    <property type="term" value="C:membrane"/>
    <property type="evidence" value="ECO:0007669"/>
    <property type="project" value="UniProtKB-SubCell"/>
</dbReference>
<gene>
    <name evidence="9" type="ORF">B5807_11364</name>
</gene>
<evidence type="ECO:0000313" key="9">
    <source>
        <dbReference type="EMBL" id="OSS43934.1"/>
    </source>
</evidence>
<evidence type="ECO:0000256" key="1">
    <source>
        <dbReference type="ARBA" id="ARBA00004141"/>
    </source>
</evidence>
<evidence type="ECO:0000256" key="3">
    <source>
        <dbReference type="ARBA" id="ARBA00022989"/>
    </source>
</evidence>
<evidence type="ECO:0000256" key="6">
    <source>
        <dbReference type="SAM" id="MobiDB-lite"/>
    </source>
</evidence>
<dbReference type="STRING" id="105696.A0A1Y2LIW8"/>
<keyword evidence="10" id="KW-1185">Reference proteome</keyword>
<evidence type="ECO:0000256" key="2">
    <source>
        <dbReference type="ARBA" id="ARBA00022692"/>
    </source>
</evidence>
<keyword evidence="2 7" id="KW-0812">Transmembrane</keyword>
<dbReference type="InParanoid" id="A0A1Y2LIW8"/>
<dbReference type="Proteomes" id="UP000193240">
    <property type="component" value="Unassembled WGS sequence"/>
</dbReference>
<dbReference type="InterPro" id="IPR049326">
    <property type="entry name" value="Rhodopsin_dom_fungi"/>
</dbReference>
<evidence type="ECO:0000256" key="5">
    <source>
        <dbReference type="ARBA" id="ARBA00038359"/>
    </source>
</evidence>
<feature type="transmembrane region" description="Helical" evidence="7">
    <location>
        <begin position="110"/>
        <end position="132"/>
    </location>
</feature>
<dbReference type="OMA" id="PTFLYWN"/>
<dbReference type="EMBL" id="KZ107860">
    <property type="protein sequence ID" value="OSS43934.1"/>
    <property type="molecule type" value="Genomic_DNA"/>
</dbReference>
<evidence type="ECO:0000313" key="10">
    <source>
        <dbReference type="Proteomes" id="UP000193240"/>
    </source>
</evidence>
<evidence type="ECO:0000256" key="4">
    <source>
        <dbReference type="ARBA" id="ARBA00023136"/>
    </source>
</evidence>
<dbReference type="PANTHER" id="PTHR33048">
    <property type="entry name" value="PTH11-LIKE INTEGRAL MEMBRANE PROTEIN (AFU_ORTHOLOGUE AFUA_5G11245)"/>
    <property type="match status" value="1"/>
</dbReference>
<comment type="similarity">
    <text evidence="5">Belongs to the SAT4 family.</text>
</comment>
<keyword evidence="3 7" id="KW-1133">Transmembrane helix</keyword>
<dbReference type="Pfam" id="PF20684">
    <property type="entry name" value="Fung_rhodopsin"/>
    <property type="match status" value="1"/>
</dbReference>
<feature type="transmembrane region" description="Helical" evidence="7">
    <location>
        <begin position="63"/>
        <end position="83"/>
    </location>
</feature>
<dbReference type="AlphaFoldDB" id="A0A1Y2LIW8"/>
<reference evidence="9 10" key="1">
    <citation type="journal article" date="2017" name="Genome Announc.">
        <title>Genome sequence of the saprophytic ascomycete Epicoccum nigrum ICMP 19927 strain isolated from New Zealand.</title>
        <authorList>
            <person name="Fokin M."/>
            <person name="Fleetwood D."/>
            <person name="Weir B.S."/>
            <person name="Villas-Boas S.G."/>
        </authorList>
    </citation>
    <scope>NUCLEOTIDE SEQUENCE [LARGE SCALE GENOMIC DNA]</scope>
    <source>
        <strain evidence="9 10">ICMP 19927</strain>
    </source>
</reference>
<dbReference type="InterPro" id="IPR052337">
    <property type="entry name" value="SAT4-like"/>
</dbReference>
<feature type="transmembrane region" description="Helical" evidence="7">
    <location>
        <begin position="201"/>
        <end position="222"/>
    </location>
</feature>
<feature type="transmembrane region" description="Helical" evidence="7">
    <location>
        <begin position="234"/>
        <end position="256"/>
    </location>
</feature>
<keyword evidence="4 7" id="KW-0472">Membrane</keyword>